<dbReference type="InterPro" id="IPR045886">
    <property type="entry name" value="ThiF/MoeB/HesA"/>
</dbReference>
<accession>Q2FL65</accession>
<evidence type="ECO:0000313" key="4">
    <source>
        <dbReference type="Proteomes" id="UP000001941"/>
    </source>
</evidence>
<dbReference type="InterPro" id="IPR000594">
    <property type="entry name" value="ThiF_NAD_FAD-bd"/>
</dbReference>
<protein>
    <submittedName>
        <fullName evidence="3">UBA/THIF-type NAD/FAD binding fold protein</fullName>
    </submittedName>
</protein>
<dbReference type="FunFam" id="3.40.50.720:FF:000080">
    <property type="entry name" value="Thiazole biosynthesis adenylyltransferase ThiF"/>
    <property type="match status" value="1"/>
</dbReference>
<reference evidence="4" key="1">
    <citation type="journal article" date="2016" name="Stand. Genomic Sci.">
        <title>Complete genome sequence of Methanospirillum hungatei type strain JF1.</title>
        <authorList>
            <person name="Gunsalus R.P."/>
            <person name="Cook L.E."/>
            <person name="Crable B."/>
            <person name="Rohlin L."/>
            <person name="McDonald E."/>
            <person name="Mouttaki H."/>
            <person name="Sieber J.R."/>
            <person name="Poweleit N."/>
            <person name="Zhou H."/>
            <person name="Lapidus A.L."/>
            <person name="Daligault H.E."/>
            <person name="Land M."/>
            <person name="Gilna P."/>
            <person name="Ivanova N."/>
            <person name="Kyrpides N."/>
            <person name="Culley D.E."/>
            <person name="McInerney M.J."/>
        </authorList>
    </citation>
    <scope>NUCLEOTIDE SEQUENCE [LARGE SCALE GENOMIC DNA]</scope>
    <source>
        <strain evidence="4">ATCC 27890 / DSM 864 / NBRC 100397 / JF-1</strain>
    </source>
</reference>
<dbReference type="OrthoDB" id="7915at2157"/>
<dbReference type="GO" id="GO:0004792">
    <property type="term" value="F:thiosulfate-cyanide sulfurtransferase activity"/>
    <property type="evidence" value="ECO:0007669"/>
    <property type="project" value="TreeGrafter"/>
</dbReference>
<dbReference type="eggNOG" id="arCOG01676">
    <property type="taxonomic scope" value="Archaea"/>
</dbReference>
<sequence>MKKIPPSYLSSRFERQLPLIGHEGQKKLENSTILIAGAGGLGSPAATYLALAGIGELIIVDDDRIQESNLNRQFLHAAASVGLQKVYSAEATLGSLAPDTSVVAYPGRIDEGSADRLVADADVVIDALDNYETRFILHESAWNADIPFIHGAIEGFSGQMTSILPGQSPCLSCLIPAAPPGGKVPVIGAVAGVIGSIQAMEAIKYLTGTGSMISGRLFLWDGQAGRSEFLTIGKRKNCPVCSYKGDNE</sequence>
<dbReference type="EnsemblBacteria" id="ABD40285">
    <property type="protein sequence ID" value="ABD40285"/>
    <property type="gene ID" value="Mhun_0525"/>
</dbReference>
<dbReference type="GO" id="GO:0016779">
    <property type="term" value="F:nucleotidyltransferase activity"/>
    <property type="evidence" value="ECO:0007669"/>
    <property type="project" value="TreeGrafter"/>
</dbReference>
<dbReference type="AlphaFoldDB" id="Q2FL65"/>
<dbReference type="CDD" id="cd00757">
    <property type="entry name" value="ThiF_MoeB_HesA_family"/>
    <property type="match status" value="1"/>
</dbReference>
<dbReference type="InParanoid" id="Q2FL65"/>
<dbReference type="RefSeq" id="WP_011447572.1">
    <property type="nucleotide sequence ID" value="NC_007796.1"/>
</dbReference>
<dbReference type="Pfam" id="PF00899">
    <property type="entry name" value="ThiF"/>
    <property type="match status" value="1"/>
</dbReference>
<dbReference type="PANTHER" id="PTHR10953">
    <property type="entry name" value="UBIQUITIN-ACTIVATING ENZYME E1"/>
    <property type="match status" value="1"/>
</dbReference>
<organism evidence="3 4">
    <name type="scientific">Methanospirillum hungatei JF-1 (strain ATCC 27890 / DSM 864 / NBRC 100397 / JF-1)</name>
    <dbReference type="NCBI Taxonomy" id="323259"/>
    <lineage>
        <taxon>Archaea</taxon>
        <taxon>Methanobacteriati</taxon>
        <taxon>Methanobacteriota</taxon>
        <taxon>Stenosarchaea group</taxon>
        <taxon>Methanomicrobia</taxon>
        <taxon>Methanomicrobiales</taxon>
        <taxon>Methanospirillaceae</taxon>
        <taxon>Methanospirillum</taxon>
    </lineage>
</organism>
<dbReference type="KEGG" id="mhu:Mhun_0525"/>
<dbReference type="InterPro" id="IPR035985">
    <property type="entry name" value="Ubiquitin-activating_enz"/>
</dbReference>
<dbReference type="Proteomes" id="UP000001941">
    <property type="component" value="Chromosome"/>
</dbReference>
<dbReference type="EMBL" id="CP000254">
    <property type="protein sequence ID" value="ABD40285.1"/>
    <property type="molecule type" value="Genomic_DNA"/>
</dbReference>
<dbReference type="STRING" id="323259.Mhun_0525"/>
<evidence type="ECO:0000259" key="2">
    <source>
        <dbReference type="Pfam" id="PF00899"/>
    </source>
</evidence>
<dbReference type="GO" id="GO:0008641">
    <property type="term" value="F:ubiquitin-like modifier activating enzyme activity"/>
    <property type="evidence" value="ECO:0007669"/>
    <property type="project" value="InterPro"/>
</dbReference>
<proteinExistence type="inferred from homology"/>
<dbReference type="SUPFAM" id="SSF69572">
    <property type="entry name" value="Activating enzymes of the ubiquitin-like proteins"/>
    <property type="match status" value="1"/>
</dbReference>
<dbReference type="GeneID" id="3925024"/>
<evidence type="ECO:0000313" key="3">
    <source>
        <dbReference type="EMBL" id="ABD40285.1"/>
    </source>
</evidence>
<gene>
    <name evidence="3" type="ordered locus">Mhun_0525</name>
</gene>
<evidence type="ECO:0000256" key="1">
    <source>
        <dbReference type="ARBA" id="ARBA00009919"/>
    </source>
</evidence>
<comment type="similarity">
    <text evidence="1">Belongs to the HesA/MoeB/ThiF family.</text>
</comment>
<dbReference type="PANTHER" id="PTHR10953:SF102">
    <property type="entry name" value="ADENYLYLTRANSFERASE AND SULFURTRANSFERASE MOCS3"/>
    <property type="match status" value="1"/>
</dbReference>
<dbReference type="GO" id="GO:0005737">
    <property type="term" value="C:cytoplasm"/>
    <property type="evidence" value="ECO:0007669"/>
    <property type="project" value="TreeGrafter"/>
</dbReference>
<feature type="domain" description="THIF-type NAD/FAD binding fold" evidence="2">
    <location>
        <begin position="14"/>
        <end position="240"/>
    </location>
</feature>
<dbReference type="Gene3D" id="3.40.50.720">
    <property type="entry name" value="NAD(P)-binding Rossmann-like Domain"/>
    <property type="match status" value="1"/>
</dbReference>
<keyword evidence="4" id="KW-1185">Reference proteome</keyword>
<dbReference type="HOGENOM" id="CLU_013325_10_4_2"/>
<name>Q2FL65_METHJ</name>